<dbReference type="EMBL" id="OV651819">
    <property type="protein sequence ID" value="CAH1113191.1"/>
    <property type="molecule type" value="Genomic_DNA"/>
</dbReference>
<reference evidence="1" key="1">
    <citation type="submission" date="2022-01" db="EMBL/GenBank/DDBJ databases">
        <authorList>
            <person name="King R."/>
        </authorList>
    </citation>
    <scope>NUCLEOTIDE SEQUENCE</scope>
</reference>
<accession>A0A9P0D6A6</accession>
<dbReference type="Proteomes" id="UP001153636">
    <property type="component" value="Chromosome 7"/>
</dbReference>
<sequence length="156" mass="18476">MHNTIIKLESEKTLAIELFNIMQSLRSSLKLKKEQQFYGSIALSLLRKCDDHTKVTMFKREADVLLERIINYLEKWYNFDDDNKFKSLSAMALQNKPDLNNFLKICEDFHIEVNEDLLFEEYVTLLDFMEKFSGNFDELTADQQWVAYFKKSNAPP</sequence>
<evidence type="ECO:0000313" key="1">
    <source>
        <dbReference type="EMBL" id="CAH1113191.1"/>
    </source>
</evidence>
<gene>
    <name evidence="1" type="ORF">PSYICH_LOCUS13860</name>
</gene>
<evidence type="ECO:0000313" key="2">
    <source>
        <dbReference type="Proteomes" id="UP001153636"/>
    </source>
</evidence>
<dbReference type="AlphaFoldDB" id="A0A9P0D6A6"/>
<dbReference type="OrthoDB" id="10033706at2759"/>
<proteinExistence type="predicted"/>
<protein>
    <submittedName>
        <fullName evidence="1">Uncharacterized protein</fullName>
    </submittedName>
</protein>
<name>A0A9P0D6A6_9CUCU</name>
<keyword evidence="2" id="KW-1185">Reference proteome</keyword>
<organism evidence="1 2">
    <name type="scientific">Psylliodes chrysocephalus</name>
    <dbReference type="NCBI Taxonomy" id="3402493"/>
    <lineage>
        <taxon>Eukaryota</taxon>
        <taxon>Metazoa</taxon>
        <taxon>Ecdysozoa</taxon>
        <taxon>Arthropoda</taxon>
        <taxon>Hexapoda</taxon>
        <taxon>Insecta</taxon>
        <taxon>Pterygota</taxon>
        <taxon>Neoptera</taxon>
        <taxon>Endopterygota</taxon>
        <taxon>Coleoptera</taxon>
        <taxon>Polyphaga</taxon>
        <taxon>Cucujiformia</taxon>
        <taxon>Chrysomeloidea</taxon>
        <taxon>Chrysomelidae</taxon>
        <taxon>Galerucinae</taxon>
        <taxon>Alticini</taxon>
        <taxon>Psylliodes</taxon>
    </lineage>
</organism>